<organism evidence="1 2">
    <name type="scientific">Vulcanimicrobium alpinum</name>
    <dbReference type="NCBI Taxonomy" id="3016050"/>
    <lineage>
        <taxon>Bacteria</taxon>
        <taxon>Bacillati</taxon>
        <taxon>Vulcanimicrobiota</taxon>
        <taxon>Vulcanimicrobiia</taxon>
        <taxon>Vulcanimicrobiales</taxon>
        <taxon>Vulcanimicrobiaceae</taxon>
        <taxon>Vulcanimicrobium</taxon>
    </lineage>
</organism>
<dbReference type="Pfam" id="PF00132">
    <property type="entry name" value="Hexapep"/>
    <property type="match status" value="1"/>
</dbReference>
<protein>
    <submittedName>
        <fullName evidence="1">Gamma carbonic anhydrase family protein</fullName>
    </submittedName>
</protein>
<dbReference type="InterPro" id="IPR047324">
    <property type="entry name" value="LbH_gamma_CA-like"/>
</dbReference>
<dbReference type="EMBL" id="AP025523">
    <property type="protein sequence ID" value="BDE07456.1"/>
    <property type="molecule type" value="Genomic_DNA"/>
</dbReference>
<accession>A0AAN1XXZ0</accession>
<sequence>MIIEYRGKRPKVAPTAFVAPTAVLIGDVEIGEEASVWFGTVIRGDNGPIRIGARANVQDNSVVHVSEHCETVIEEDATVGHCAILEDCRIGKGALIGSNAVVLNGAVVGEQSLIAAGAVVAANAKIPPRVVAAGAPATVKKQLEGPAVAWVEHAGPEYVALSRSYLRHGIGDPEMHEIAESHVAS</sequence>
<dbReference type="PANTHER" id="PTHR13061:SF29">
    <property type="entry name" value="GAMMA CARBONIC ANHYDRASE-LIKE 1, MITOCHONDRIAL-RELATED"/>
    <property type="match status" value="1"/>
</dbReference>
<dbReference type="InterPro" id="IPR050484">
    <property type="entry name" value="Transf_Hexapept/Carb_Anhydrase"/>
</dbReference>
<dbReference type="CDD" id="cd04645">
    <property type="entry name" value="LbH_gamma_CA_like"/>
    <property type="match status" value="1"/>
</dbReference>
<dbReference type="AlphaFoldDB" id="A0AAN1XXZ0"/>
<dbReference type="PANTHER" id="PTHR13061">
    <property type="entry name" value="DYNACTIN SUBUNIT P25"/>
    <property type="match status" value="1"/>
</dbReference>
<proteinExistence type="predicted"/>
<dbReference type="Gene3D" id="2.160.10.10">
    <property type="entry name" value="Hexapeptide repeat proteins"/>
    <property type="match status" value="1"/>
</dbReference>
<dbReference type="Proteomes" id="UP001317532">
    <property type="component" value="Chromosome"/>
</dbReference>
<dbReference type="SUPFAM" id="SSF51161">
    <property type="entry name" value="Trimeric LpxA-like enzymes"/>
    <property type="match status" value="1"/>
</dbReference>
<keyword evidence="2" id="KW-1185">Reference proteome</keyword>
<evidence type="ECO:0000313" key="1">
    <source>
        <dbReference type="EMBL" id="BDE07456.1"/>
    </source>
</evidence>
<name>A0AAN1XXZ0_UNVUL</name>
<gene>
    <name evidence="1" type="primary">yrdA</name>
    <name evidence="1" type="ORF">WPS_27320</name>
</gene>
<dbReference type="RefSeq" id="WP_317995048.1">
    <property type="nucleotide sequence ID" value="NZ_AP025523.1"/>
</dbReference>
<dbReference type="InterPro" id="IPR011004">
    <property type="entry name" value="Trimer_LpxA-like_sf"/>
</dbReference>
<evidence type="ECO:0000313" key="2">
    <source>
        <dbReference type="Proteomes" id="UP001317532"/>
    </source>
</evidence>
<reference evidence="1 2" key="1">
    <citation type="journal article" date="2022" name="ISME Commun">
        <title>Vulcanimicrobium alpinus gen. nov. sp. nov., the first cultivated representative of the candidate phylum 'Eremiobacterota', is a metabolically versatile aerobic anoxygenic phototroph.</title>
        <authorList>
            <person name="Yabe S."/>
            <person name="Muto K."/>
            <person name="Abe K."/>
            <person name="Yokota A."/>
            <person name="Staudigel H."/>
            <person name="Tebo B.M."/>
        </authorList>
    </citation>
    <scope>NUCLEOTIDE SEQUENCE [LARGE SCALE GENOMIC DNA]</scope>
    <source>
        <strain evidence="1 2">WC8-2</strain>
    </source>
</reference>
<dbReference type="KEGG" id="vab:WPS_27320"/>
<dbReference type="InterPro" id="IPR001451">
    <property type="entry name" value="Hexapep"/>
</dbReference>